<dbReference type="Proteomes" id="UP001365128">
    <property type="component" value="Unassembled WGS sequence"/>
</dbReference>
<name>A0ABR1MTU7_9PEZI</name>
<keyword evidence="3" id="KW-1185">Reference proteome</keyword>
<sequence>MSSSPSTLPLSASTVAGTSHAQRASGELLCGVELAQLRASSECKSVGQSVSRSVSQSVGQSVMGQQRTQRNVRTAHTTHPPTHSLTPRLSTPVHACSYLSISALVYPVVSNSSRHDGWIRRHSRLSVRPSARPAPACSVRLVWSSLAPAR</sequence>
<feature type="compositionally biased region" description="Low complexity" evidence="1">
    <location>
        <begin position="74"/>
        <end position="87"/>
    </location>
</feature>
<accession>A0ABR1MTU7</accession>
<evidence type="ECO:0000256" key="1">
    <source>
        <dbReference type="SAM" id="MobiDB-lite"/>
    </source>
</evidence>
<comment type="caution">
    <text evidence="2">The sequence shown here is derived from an EMBL/GenBank/DDBJ whole genome shotgun (WGS) entry which is preliminary data.</text>
</comment>
<protein>
    <submittedName>
        <fullName evidence="2">Uncharacterized protein</fullName>
    </submittedName>
</protein>
<evidence type="ECO:0000313" key="2">
    <source>
        <dbReference type="EMBL" id="KAK7556740.1"/>
    </source>
</evidence>
<proteinExistence type="predicted"/>
<dbReference type="EMBL" id="JBBPDW010000001">
    <property type="protein sequence ID" value="KAK7556740.1"/>
    <property type="molecule type" value="Genomic_DNA"/>
</dbReference>
<gene>
    <name evidence="2" type="ORF">IWX46DRAFT_15610</name>
</gene>
<evidence type="ECO:0000313" key="3">
    <source>
        <dbReference type="Proteomes" id="UP001365128"/>
    </source>
</evidence>
<reference evidence="2 3" key="1">
    <citation type="submission" date="2024-04" db="EMBL/GenBank/DDBJ databases">
        <title>Phyllosticta paracitricarpa is synonymous to the EU quarantine fungus P. citricarpa based on phylogenomic analyses.</title>
        <authorList>
            <consortium name="Lawrence Berkeley National Laboratory"/>
            <person name="Van Ingen-Buijs V.A."/>
            <person name="Van Westerhoven A.C."/>
            <person name="Haridas S."/>
            <person name="Skiadas P."/>
            <person name="Martin F."/>
            <person name="Groenewald J.Z."/>
            <person name="Crous P.W."/>
            <person name="Seidl M.F."/>
        </authorList>
    </citation>
    <scope>NUCLEOTIDE SEQUENCE [LARGE SCALE GENOMIC DNA]</scope>
    <source>
        <strain evidence="2 3">CBS 122670</strain>
    </source>
</reference>
<feature type="compositionally biased region" description="Low complexity" evidence="1">
    <location>
        <begin position="50"/>
        <end position="66"/>
    </location>
</feature>
<organism evidence="2 3">
    <name type="scientific">Phyllosticta citricarpa</name>
    <dbReference type="NCBI Taxonomy" id="55181"/>
    <lineage>
        <taxon>Eukaryota</taxon>
        <taxon>Fungi</taxon>
        <taxon>Dikarya</taxon>
        <taxon>Ascomycota</taxon>
        <taxon>Pezizomycotina</taxon>
        <taxon>Dothideomycetes</taxon>
        <taxon>Dothideomycetes incertae sedis</taxon>
        <taxon>Botryosphaeriales</taxon>
        <taxon>Phyllostictaceae</taxon>
        <taxon>Phyllosticta</taxon>
    </lineage>
</organism>
<feature type="region of interest" description="Disordered" evidence="1">
    <location>
        <begin position="50"/>
        <end position="87"/>
    </location>
</feature>